<dbReference type="NCBIfam" id="TIGR00254">
    <property type="entry name" value="GGDEF"/>
    <property type="match status" value="1"/>
</dbReference>
<dbReference type="InterPro" id="IPR000160">
    <property type="entry name" value="GGDEF_dom"/>
</dbReference>
<keyword evidence="3" id="KW-1133">Transmembrane helix</keyword>
<dbReference type="PROSITE" id="PS50885">
    <property type="entry name" value="HAMP"/>
    <property type="match status" value="1"/>
</dbReference>
<feature type="domain" description="HAMP" evidence="4">
    <location>
        <begin position="117"/>
        <end position="145"/>
    </location>
</feature>
<gene>
    <name evidence="6" type="ORF">JYB87_10885</name>
</gene>
<dbReference type="SUPFAM" id="SSF55781">
    <property type="entry name" value="GAF domain-like"/>
    <property type="match status" value="1"/>
</dbReference>
<feature type="domain" description="GGDEF" evidence="5">
    <location>
        <begin position="332"/>
        <end position="466"/>
    </location>
</feature>
<dbReference type="InterPro" id="IPR050469">
    <property type="entry name" value="Diguanylate_Cyclase"/>
</dbReference>
<sequence>MRLTRKVFSDLAIFMGIFGFMIGTVFPFFVTLLGVPSDYVLTLPFFIACISAGLIAGGVNYYLARKVVGSRLIILSNVGRHMRSLAETMRRGIHQADEEELTVMLSTEELCGKMGCQIEVDSDDEFGESATAFNLLAQTLSRTIITERAAHSFSNMLATQLDIEPLADKAIRKLMLYTNSVGGLLAVVEHGELETVACHVISDVHSVLRSDYVKEAINSGETQIIRLPKNAEIVLNHVIGEHNTKYVIVDPIVYKGVSLGVIVLAAEKDYDEEVIHRISILRIGLGLALNNSLTHGRMRLLATQDPLTGVYNRGFGAKRLNEEFQRAVRGDSPLGVILFDIDDFKVINDTYGHLIGDRVLIGVVKSVRSVLREGDILTRYGGEEFLVVLPGASSVDVAQMGERIRHAVKDMQLVEGSQSIHVTISLGGVSHPELNVSQEDVLIRHADEALYRAKGAGKDRIEMDKSGFKPLLNSVN</sequence>
<dbReference type="EC" id="2.7.7.65" evidence="1"/>
<dbReference type="InterPro" id="IPR029016">
    <property type="entry name" value="GAF-like_dom_sf"/>
</dbReference>
<evidence type="ECO:0000256" key="2">
    <source>
        <dbReference type="ARBA" id="ARBA00034247"/>
    </source>
</evidence>
<dbReference type="SMART" id="SM00267">
    <property type="entry name" value="GGDEF"/>
    <property type="match status" value="1"/>
</dbReference>
<feature type="transmembrane region" description="Helical" evidence="3">
    <location>
        <begin position="41"/>
        <end position="63"/>
    </location>
</feature>
<dbReference type="InterPro" id="IPR003660">
    <property type="entry name" value="HAMP_dom"/>
</dbReference>
<name>A0ABX7QLE5_9GAMM</name>
<feature type="transmembrane region" description="Helical" evidence="3">
    <location>
        <begin position="12"/>
        <end position="35"/>
    </location>
</feature>
<dbReference type="PANTHER" id="PTHR45138">
    <property type="entry name" value="REGULATORY COMPONENTS OF SENSORY TRANSDUCTION SYSTEM"/>
    <property type="match status" value="1"/>
</dbReference>
<reference evidence="6 7" key="1">
    <citation type="submission" date="2021-03" db="EMBL/GenBank/DDBJ databases">
        <title>Novel species identification of genus Shewanella.</title>
        <authorList>
            <person name="Liu G."/>
            <person name="Zhang Q."/>
        </authorList>
    </citation>
    <scope>NUCLEOTIDE SEQUENCE [LARGE SCALE GENOMIC DNA]</scope>
    <source>
        <strain evidence="6 7">FJAT-51800</strain>
    </source>
</reference>
<dbReference type="Pfam" id="PF00990">
    <property type="entry name" value="GGDEF"/>
    <property type="match status" value="1"/>
</dbReference>
<organism evidence="6 7">
    <name type="scientific">Shewanella avicenniae</name>
    <dbReference type="NCBI Taxonomy" id="2814294"/>
    <lineage>
        <taxon>Bacteria</taxon>
        <taxon>Pseudomonadati</taxon>
        <taxon>Pseudomonadota</taxon>
        <taxon>Gammaproteobacteria</taxon>
        <taxon>Alteromonadales</taxon>
        <taxon>Shewanellaceae</taxon>
        <taxon>Shewanella</taxon>
    </lineage>
</organism>
<accession>A0ABX7QLE5</accession>
<dbReference type="EMBL" id="CP071503">
    <property type="protein sequence ID" value="QSX32279.1"/>
    <property type="molecule type" value="Genomic_DNA"/>
</dbReference>
<dbReference type="CDD" id="cd01949">
    <property type="entry name" value="GGDEF"/>
    <property type="match status" value="1"/>
</dbReference>
<keyword evidence="7" id="KW-1185">Reference proteome</keyword>
<protein>
    <recommendedName>
        <fullName evidence="1">diguanylate cyclase</fullName>
        <ecNumber evidence="1">2.7.7.65</ecNumber>
    </recommendedName>
</protein>
<dbReference type="Gene3D" id="3.30.70.270">
    <property type="match status" value="1"/>
</dbReference>
<evidence type="ECO:0000259" key="5">
    <source>
        <dbReference type="PROSITE" id="PS50887"/>
    </source>
</evidence>
<dbReference type="PROSITE" id="PS50887">
    <property type="entry name" value="GGDEF"/>
    <property type="match status" value="1"/>
</dbReference>
<dbReference type="InterPro" id="IPR043128">
    <property type="entry name" value="Rev_trsase/Diguanyl_cyclase"/>
</dbReference>
<evidence type="ECO:0000256" key="3">
    <source>
        <dbReference type="SAM" id="Phobius"/>
    </source>
</evidence>
<evidence type="ECO:0000256" key="1">
    <source>
        <dbReference type="ARBA" id="ARBA00012528"/>
    </source>
</evidence>
<dbReference type="InterPro" id="IPR029787">
    <property type="entry name" value="Nucleotide_cyclase"/>
</dbReference>
<comment type="catalytic activity">
    <reaction evidence="2">
        <text>2 GTP = 3',3'-c-di-GMP + 2 diphosphate</text>
        <dbReference type="Rhea" id="RHEA:24898"/>
        <dbReference type="ChEBI" id="CHEBI:33019"/>
        <dbReference type="ChEBI" id="CHEBI:37565"/>
        <dbReference type="ChEBI" id="CHEBI:58805"/>
        <dbReference type="EC" id="2.7.7.65"/>
    </reaction>
</comment>
<evidence type="ECO:0000313" key="7">
    <source>
        <dbReference type="Proteomes" id="UP000662770"/>
    </source>
</evidence>
<dbReference type="Gene3D" id="3.30.450.40">
    <property type="match status" value="1"/>
</dbReference>
<proteinExistence type="predicted"/>
<keyword evidence="3" id="KW-0472">Membrane</keyword>
<dbReference type="RefSeq" id="WP_207353524.1">
    <property type="nucleotide sequence ID" value="NZ_CP071503.1"/>
</dbReference>
<keyword evidence="3" id="KW-0812">Transmembrane</keyword>
<evidence type="ECO:0000259" key="4">
    <source>
        <dbReference type="PROSITE" id="PS50885"/>
    </source>
</evidence>
<dbReference type="PANTHER" id="PTHR45138:SF9">
    <property type="entry name" value="DIGUANYLATE CYCLASE DGCM-RELATED"/>
    <property type="match status" value="1"/>
</dbReference>
<dbReference type="Proteomes" id="UP000662770">
    <property type="component" value="Chromosome"/>
</dbReference>
<dbReference type="SUPFAM" id="SSF55073">
    <property type="entry name" value="Nucleotide cyclase"/>
    <property type="match status" value="1"/>
</dbReference>
<evidence type="ECO:0000313" key="6">
    <source>
        <dbReference type="EMBL" id="QSX32279.1"/>
    </source>
</evidence>